<gene>
    <name evidence="1" type="ORF">PF011_g28728</name>
</gene>
<evidence type="ECO:0008006" key="3">
    <source>
        <dbReference type="Google" id="ProtNLM"/>
    </source>
</evidence>
<proteinExistence type="predicted"/>
<comment type="caution">
    <text evidence="1">The sequence shown here is derived from an EMBL/GenBank/DDBJ whole genome shotgun (WGS) entry which is preliminary data.</text>
</comment>
<dbReference type="InterPro" id="IPR036770">
    <property type="entry name" value="Ankyrin_rpt-contain_sf"/>
</dbReference>
<organism evidence="1 2">
    <name type="scientific">Phytophthora fragariae</name>
    <dbReference type="NCBI Taxonomy" id="53985"/>
    <lineage>
        <taxon>Eukaryota</taxon>
        <taxon>Sar</taxon>
        <taxon>Stramenopiles</taxon>
        <taxon>Oomycota</taxon>
        <taxon>Peronosporomycetes</taxon>
        <taxon>Peronosporales</taxon>
        <taxon>Peronosporaceae</taxon>
        <taxon>Phytophthora</taxon>
    </lineage>
</organism>
<evidence type="ECO:0000313" key="2">
    <source>
        <dbReference type="Proteomes" id="UP000460718"/>
    </source>
</evidence>
<feature type="non-terminal residue" evidence="1">
    <location>
        <position position="142"/>
    </location>
</feature>
<accession>A0A6A3H510</accession>
<evidence type="ECO:0000313" key="1">
    <source>
        <dbReference type="EMBL" id="KAE8964277.1"/>
    </source>
</evidence>
<dbReference type="Gene3D" id="1.25.40.20">
    <property type="entry name" value="Ankyrin repeat-containing domain"/>
    <property type="match status" value="1"/>
</dbReference>
<protein>
    <recommendedName>
        <fullName evidence="3">Ankyrin repeat protein</fullName>
    </recommendedName>
</protein>
<reference evidence="1 2" key="1">
    <citation type="submission" date="2018-09" db="EMBL/GenBank/DDBJ databases">
        <title>Genomic investigation of the strawberry pathogen Phytophthora fragariae indicates pathogenicity is determined by transcriptional variation in three key races.</title>
        <authorList>
            <person name="Adams T.M."/>
            <person name="Armitage A.D."/>
            <person name="Sobczyk M.K."/>
            <person name="Bates H.J."/>
            <person name="Dunwell J.M."/>
            <person name="Nellist C.F."/>
            <person name="Harrison R.J."/>
        </authorList>
    </citation>
    <scope>NUCLEOTIDE SEQUENCE [LARGE SCALE GENOMIC DNA]</scope>
    <source>
        <strain evidence="1 2">SCRP245</strain>
    </source>
</reference>
<dbReference type="Proteomes" id="UP000460718">
    <property type="component" value="Unassembled WGS sequence"/>
</dbReference>
<dbReference type="SUPFAM" id="SSF140860">
    <property type="entry name" value="Pseudo ankyrin repeat-like"/>
    <property type="match status" value="1"/>
</dbReference>
<name>A0A6A3H510_9STRA</name>
<sequence length="142" mass="15973">MIRKRHLNSVIYMLDEHEFAPALEKAALNGDCDMIELLLENCALTIDTPAEREHIFSTTVETCLGAAVKANRVDVVQLIVKKLGPDDYELANAVKESIEDEQEEMAKFLLGLLPQVVPSFFSRLPMPDGYIQTIINNEFYCA</sequence>
<dbReference type="EMBL" id="QXFW01004805">
    <property type="protein sequence ID" value="KAE8964277.1"/>
    <property type="molecule type" value="Genomic_DNA"/>
</dbReference>
<dbReference type="AlphaFoldDB" id="A0A6A3H510"/>